<evidence type="ECO:0000259" key="5">
    <source>
        <dbReference type="PROSITE" id="PS50931"/>
    </source>
</evidence>
<dbReference type="InterPro" id="IPR036388">
    <property type="entry name" value="WH-like_DNA-bd_sf"/>
</dbReference>
<organism evidence="6 7">
    <name type="scientific">Streptomyces pini</name>
    <dbReference type="NCBI Taxonomy" id="1520580"/>
    <lineage>
        <taxon>Bacteria</taxon>
        <taxon>Bacillati</taxon>
        <taxon>Actinomycetota</taxon>
        <taxon>Actinomycetes</taxon>
        <taxon>Kitasatosporales</taxon>
        <taxon>Streptomycetaceae</taxon>
        <taxon>Streptomyces</taxon>
    </lineage>
</organism>
<dbReference type="InterPro" id="IPR036390">
    <property type="entry name" value="WH_DNA-bd_sf"/>
</dbReference>
<evidence type="ECO:0000313" key="6">
    <source>
        <dbReference type="EMBL" id="SFK43529.1"/>
    </source>
</evidence>
<keyword evidence="4" id="KW-0804">Transcription</keyword>
<dbReference type="SUPFAM" id="SSF46785">
    <property type="entry name" value="Winged helix' DNA-binding domain"/>
    <property type="match status" value="1"/>
</dbReference>
<dbReference type="Pfam" id="PF00126">
    <property type="entry name" value="HTH_1"/>
    <property type="match status" value="1"/>
</dbReference>
<dbReference type="OrthoDB" id="3171102at2"/>
<dbReference type="AlphaFoldDB" id="A0A1I3ZIY4"/>
<dbReference type="Pfam" id="PF03466">
    <property type="entry name" value="LysR_substrate"/>
    <property type="match status" value="1"/>
</dbReference>
<dbReference type="PANTHER" id="PTHR30346:SF30">
    <property type="entry name" value="SMALL NEUTRAL PROTEASE REGULATORY PROTEIN"/>
    <property type="match status" value="1"/>
</dbReference>
<proteinExistence type="inferred from homology"/>
<dbReference type="InterPro" id="IPR000847">
    <property type="entry name" value="LysR_HTH_N"/>
</dbReference>
<dbReference type="SUPFAM" id="SSF53850">
    <property type="entry name" value="Periplasmic binding protein-like II"/>
    <property type="match status" value="1"/>
</dbReference>
<sequence>MELQIRHLRLLRVVADTGSLNRAAAALELPQPALSRQVRRLEELLGGALFERGPHGTRPTALGSTVLDHAECVLRILDDFGQRLHDHREVRSRALRVGWADSVLHEPLLNSLRRLPCGEHPRIVVTGSTRELVDLLRAGEIDIALRDHTLGQDGPLPSADGPVAQIAWGHSPVLLAVAANRPQATAERLTMADLAHEEWISVTGPDGCDGKLRALCASYGFTPRIAHDIPVSGPRCDVIRSRGCVALSQACRPLPPGVVHRSVDDLGLRVGHLVAFRRDSRIAAQVPALVAVLSAARPRPVTA</sequence>
<keyword evidence="2" id="KW-0805">Transcription regulation</keyword>
<dbReference type="GO" id="GO:0003700">
    <property type="term" value="F:DNA-binding transcription factor activity"/>
    <property type="evidence" value="ECO:0007669"/>
    <property type="project" value="InterPro"/>
</dbReference>
<evidence type="ECO:0000313" key="7">
    <source>
        <dbReference type="Proteomes" id="UP000198928"/>
    </source>
</evidence>
<feature type="domain" description="HTH lysR-type" evidence="5">
    <location>
        <begin position="1"/>
        <end position="60"/>
    </location>
</feature>
<dbReference type="PROSITE" id="PS50931">
    <property type="entry name" value="HTH_LYSR"/>
    <property type="match status" value="1"/>
</dbReference>
<dbReference type="GO" id="GO:0032993">
    <property type="term" value="C:protein-DNA complex"/>
    <property type="evidence" value="ECO:0007669"/>
    <property type="project" value="TreeGrafter"/>
</dbReference>
<dbReference type="PRINTS" id="PR00039">
    <property type="entry name" value="HTHLYSR"/>
</dbReference>
<dbReference type="Gene3D" id="3.40.190.290">
    <property type="match status" value="1"/>
</dbReference>
<accession>A0A1I3ZIY4</accession>
<gene>
    <name evidence="6" type="ORF">SAMN05192584_10621</name>
</gene>
<keyword evidence="3 6" id="KW-0238">DNA-binding</keyword>
<keyword evidence="7" id="KW-1185">Reference proteome</keyword>
<evidence type="ECO:0000256" key="3">
    <source>
        <dbReference type="ARBA" id="ARBA00023125"/>
    </source>
</evidence>
<evidence type="ECO:0000256" key="1">
    <source>
        <dbReference type="ARBA" id="ARBA00009437"/>
    </source>
</evidence>
<name>A0A1I3ZIY4_9ACTN</name>
<dbReference type="PANTHER" id="PTHR30346">
    <property type="entry name" value="TRANSCRIPTIONAL DUAL REGULATOR HCAR-RELATED"/>
    <property type="match status" value="1"/>
</dbReference>
<dbReference type="GO" id="GO:0003677">
    <property type="term" value="F:DNA binding"/>
    <property type="evidence" value="ECO:0007669"/>
    <property type="project" value="UniProtKB-KW"/>
</dbReference>
<dbReference type="Gene3D" id="1.10.10.10">
    <property type="entry name" value="Winged helix-like DNA-binding domain superfamily/Winged helix DNA-binding domain"/>
    <property type="match status" value="1"/>
</dbReference>
<dbReference type="InterPro" id="IPR005119">
    <property type="entry name" value="LysR_subst-bd"/>
</dbReference>
<comment type="similarity">
    <text evidence="1">Belongs to the LysR transcriptional regulatory family.</text>
</comment>
<dbReference type="RefSeq" id="WP_093849262.1">
    <property type="nucleotide sequence ID" value="NZ_FOSG01000006.1"/>
</dbReference>
<dbReference type="EMBL" id="FOSG01000006">
    <property type="protein sequence ID" value="SFK43529.1"/>
    <property type="molecule type" value="Genomic_DNA"/>
</dbReference>
<evidence type="ECO:0000256" key="2">
    <source>
        <dbReference type="ARBA" id="ARBA00023015"/>
    </source>
</evidence>
<protein>
    <submittedName>
        <fullName evidence="6">DNA-binding transcriptional regulator, LysR family</fullName>
    </submittedName>
</protein>
<reference evidence="7" key="1">
    <citation type="submission" date="2016-10" db="EMBL/GenBank/DDBJ databases">
        <authorList>
            <person name="Varghese N."/>
            <person name="Submissions S."/>
        </authorList>
    </citation>
    <scope>NUCLEOTIDE SEQUENCE [LARGE SCALE GENOMIC DNA]</scope>
    <source>
        <strain evidence="7">PL19</strain>
    </source>
</reference>
<evidence type="ECO:0000256" key="4">
    <source>
        <dbReference type="ARBA" id="ARBA00023163"/>
    </source>
</evidence>
<dbReference type="Proteomes" id="UP000198928">
    <property type="component" value="Unassembled WGS sequence"/>
</dbReference>